<dbReference type="KEGG" id="cel:CELE_Y73F8A.1159"/>
<keyword evidence="1" id="KW-0378">Hydrolase</keyword>
<name>D3DEM3_CAEEL</name>
<dbReference type="HOGENOM" id="CLU_3280015_0_0_1"/>
<dbReference type="CTD" id="13205219"/>
<dbReference type="SMR" id="D3DEM3"/>
<evidence type="ECO:0000313" key="3">
    <source>
        <dbReference type="WormBase" id="Y73F8A.1159"/>
    </source>
</evidence>
<dbReference type="AGR" id="WB:WBGene00194930"/>
<dbReference type="GO" id="GO:0016787">
    <property type="term" value="F:hydrolase activity"/>
    <property type="evidence" value="ECO:0007669"/>
    <property type="project" value="UniProtKB-KW"/>
</dbReference>
<protein>
    <submittedName>
        <fullName evidence="1">Alpha/beta hydrolase</fullName>
    </submittedName>
</protein>
<dbReference type="AlphaFoldDB" id="D3DEM3"/>
<dbReference type="RefSeq" id="NP_001255862.1">
    <property type="nucleotide sequence ID" value="NM_001268933.1"/>
</dbReference>
<sequence>MLIRAYRLPAPSPSARIDSQRVFRHPPVKLTCQQNATPIKP</sequence>
<accession>D3DEM3</accession>
<organism evidence="1 2">
    <name type="scientific">Caenorhabditis elegans</name>
    <dbReference type="NCBI Taxonomy" id="6239"/>
    <lineage>
        <taxon>Eukaryota</taxon>
        <taxon>Metazoa</taxon>
        <taxon>Ecdysozoa</taxon>
        <taxon>Nematoda</taxon>
        <taxon>Chromadorea</taxon>
        <taxon>Rhabditida</taxon>
        <taxon>Rhabditina</taxon>
        <taxon>Rhabditomorpha</taxon>
        <taxon>Rhabditoidea</taxon>
        <taxon>Rhabditidae</taxon>
        <taxon>Peloderinae</taxon>
        <taxon>Caenorhabditis</taxon>
    </lineage>
</organism>
<dbReference type="GeneID" id="13205219"/>
<evidence type="ECO:0000313" key="2">
    <source>
        <dbReference type="Proteomes" id="UP000001940"/>
    </source>
</evidence>
<dbReference type="WormBase" id="Y73F8A.1159">
    <property type="protein sequence ID" value="CE44471"/>
    <property type="gene ID" value="WBGene00194930"/>
</dbReference>
<dbReference type="EMBL" id="BX284604">
    <property type="protein sequence ID" value="CBJ25115.1"/>
    <property type="molecule type" value="Genomic_DNA"/>
</dbReference>
<dbReference type="STRING" id="6239.Y73F8A.1159.1"/>
<keyword evidence="2" id="KW-1185">Reference proteome</keyword>
<proteinExistence type="predicted"/>
<dbReference type="PaxDb" id="6239-Y73F8A.1159"/>
<dbReference type="Bgee" id="WBGene00194930">
    <property type="expression patterns" value="Expressed in pharyngeal muscle cell (C elegans)"/>
</dbReference>
<reference evidence="1 2" key="1">
    <citation type="journal article" date="1998" name="Science">
        <title>Genome sequence of the nematode C. elegans: a platform for investigating biology.</title>
        <authorList>
            <consortium name="The C. elegans sequencing consortium"/>
            <person name="Sulson J.E."/>
            <person name="Waterston R."/>
        </authorList>
    </citation>
    <scope>NUCLEOTIDE SEQUENCE [LARGE SCALE GENOMIC DNA]</scope>
    <source>
        <strain evidence="1 2">Bristol N2</strain>
    </source>
</reference>
<dbReference type="Proteomes" id="UP000001940">
    <property type="component" value="Chromosome IV"/>
</dbReference>
<evidence type="ECO:0000313" key="1">
    <source>
        <dbReference type="EMBL" id="CBJ25115.1"/>
    </source>
</evidence>
<dbReference type="InParanoid" id="D3DEM3"/>
<gene>
    <name evidence="1" type="ORF">CELE_Y73F8A.1159</name>
    <name evidence="1 3" type="ORF">Y73F8A.1159</name>
</gene>